<evidence type="ECO:0000256" key="3">
    <source>
        <dbReference type="ARBA" id="ARBA00022692"/>
    </source>
</evidence>
<protein>
    <recommendedName>
        <fullName evidence="9">Type II secretion system protein GspG C-terminal domain-containing protein</fullName>
    </recommendedName>
</protein>
<sequence length="152" mass="16829">MGNPKTRGFTLIELLVVIAIIGLLASIVLVSLNSARGKARDARRKADLQQLSKALDMYYDDNGFYPSGSCPWSSWSCWDTLVPSQYVSRVPEDPKQNDIGNCDVVQNCFLYHYCNLGDKYVLIANLENAPSPAMGNNANCPHGGPNWFWVAN</sequence>
<dbReference type="PANTHER" id="PTHR30093">
    <property type="entry name" value="GENERAL SECRETION PATHWAY PROTEIN G"/>
    <property type="match status" value="1"/>
</dbReference>
<evidence type="ECO:0000313" key="7">
    <source>
        <dbReference type="EMBL" id="PIQ74616.1"/>
    </source>
</evidence>
<dbReference type="AlphaFoldDB" id="A0A2H0KR50"/>
<dbReference type="InterPro" id="IPR000983">
    <property type="entry name" value="Bac_GSPG_pilin"/>
</dbReference>
<dbReference type="InterPro" id="IPR012902">
    <property type="entry name" value="N_methyl_site"/>
</dbReference>
<comment type="subcellular location">
    <subcellularLocation>
        <location evidence="1">Membrane</location>
        <topology evidence="1">Single-pass membrane protein</topology>
    </subcellularLocation>
</comment>
<name>A0A2H0KR50_9BACT</name>
<dbReference type="SUPFAM" id="SSF54523">
    <property type="entry name" value="Pili subunits"/>
    <property type="match status" value="1"/>
</dbReference>
<gene>
    <name evidence="7" type="ORF">COV85_01160</name>
</gene>
<evidence type="ECO:0000256" key="2">
    <source>
        <dbReference type="ARBA" id="ARBA00022481"/>
    </source>
</evidence>
<dbReference type="NCBIfam" id="TIGR02532">
    <property type="entry name" value="IV_pilin_GFxxxE"/>
    <property type="match status" value="1"/>
</dbReference>
<evidence type="ECO:0000256" key="5">
    <source>
        <dbReference type="ARBA" id="ARBA00023136"/>
    </source>
</evidence>
<dbReference type="PROSITE" id="PS00409">
    <property type="entry name" value="PROKAR_NTER_METHYL"/>
    <property type="match status" value="1"/>
</dbReference>
<organism evidence="7 8">
    <name type="scientific">Candidatus Portnoybacteria bacterium CG11_big_fil_rev_8_21_14_0_20_44_10</name>
    <dbReference type="NCBI Taxonomy" id="1974818"/>
    <lineage>
        <taxon>Bacteria</taxon>
        <taxon>Candidatus Portnoyibacteriota</taxon>
    </lineage>
</organism>
<keyword evidence="2" id="KW-0488">Methylation</keyword>
<comment type="caution">
    <text evidence="7">The sequence shown here is derived from an EMBL/GenBank/DDBJ whole genome shotgun (WGS) entry which is preliminary data.</text>
</comment>
<evidence type="ECO:0008006" key="9">
    <source>
        <dbReference type="Google" id="ProtNLM"/>
    </source>
</evidence>
<proteinExistence type="predicted"/>
<dbReference type="Proteomes" id="UP000231550">
    <property type="component" value="Unassembled WGS sequence"/>
</dbReference>
<keyword evidence="4 6" id="KW-1133">Transmembrane helix</keyword>
<dbReference type="GO" id="GO:0015628">
    <property type="term" value="P:protein secretion by the type II secretion system"/>
    <property type="evidence" value="ECO:0007669"/>
    <property type="project" value="InterPro"/>
</dbReference>
<dbReference type="Pfam" id="PF07963">
    <property type="entry name" value="N_methyl"/>
    <property type="match status" value="1"/>
</dbReference>
<accession>A0A2H0KR50</accession>
<dbReference type="Gene3D" id="3.30.700.10">
    <property type="entry name" value="Glycoprotein, Type 4 Pilin"/>
    <property type="match status" value="1"/>
</dbReference>
<dbReference type="PRINTS" id="PR00813">
    <property type="entry name" value="BCTERIALGSPG"/>
</dbReference>
<feature type="transmembrane region" description="Helical" evidence="6">
    <location>
        <begin position="12"/>
        <end position="35"/>
    </location>
</feature>
<keyword evidence="3 6" id="KW-0812">Transmembrane</keyword>
<dbReference type="GO" id="GO:0015627">
    <property type="term" value="C:type II protein secretion system complex"/>
    <property type="evidence" value="ECO:0007669"/>
    <property type="project" value="InterPro"/>
</dbReference>
<evidence type="ECO:0000256" key="4">
    <source>
        <dbReference type="ARBA" id="ARBA00022989"/>
    </source>
</evidence>
<reference evidence="7 8" key="1">
    <citation type="submission" date="2017-09" db="EMBL/GenBank/DDBJ databases">
        <title>Depth-based differentiation of microbial function through sediment-hosted aquifers and enrichment of novel symbionts in the deep terrestrial subsurface.</title>
        <authorList>
            <person name="Probst A.J."/>
            <person name="Ladd B."/>
            <person name="Jarett J.K."/>
            <person name="Geller-Mcgrath D.E."/>
            <person name="Sieber C.M."/>
            <person name="Emerson J.B."/>
            <person name="Anantharaman K."/>
            <person name="Thomas B.C."/>
            <person name="Malmstrom R."/>
            <person name="Stieglmeier M."/>
            <person name="Klingl A."/>
            <person name="Woyke T."/>
            <person name="Ryan C.M."/>
            <person name="Banfield J.F."/>
        </authorList>
    </citation>
    <scope>NUCLEOTIDE SEQUENCE [LARGE SCALE GENOMIC DNA]</scope>
    <source>
        <strain evidence="7">CG11_big_fil_rev_8_21_14_0_20_44_10</strain>
    </source>
</reference>
<dbReference type="PANTHER" id="PTHR30093:SF44">
    <property type="entry name" value="TYPE II SECRETION SYSTEM CORE PROTEIN G"/>
    <property type="match status" value="1"/>
</dbReference>
<keyword evidence="5 6" id="KW-0472">Membrane</keyword>
<dbReference type="InterPro" id="IPR045584">
    <property type="entry name" value="Pilin-like"/>
</dbReference>
<dbReference type="GO" id="GO:0016020">
    <property type="term" value="C:membrane"/>
    <property type="evidence" value="ECO:0007669"/>
    <property type="project" value="UniProtKB-SubCell"/>
</dbReference>
<dbReference type="EMBL" id="PCVN01000031">
    <property type="protein sequence ID" value="PIQ74616.1"/>
    <property type="molecule type" value="Genomic_DNA"/>
</dbReference>
<evidence type="ECO:0000256" key="6">
    <source>
        <dbReference type="SAM" id="Phobius"/>
    </source>
</evidence>
<evidence type="ECO:0000256" key="1">
    <source>
        <dbReference type="ARBA" id="ARBA00004167"/>
    </source>
</evidence>
<evidence type="ECO:0000313" key="8">
    <source>
        <dbReference type="Proteomes" id="UP000231550"/>
    </source>
</evidence>